<dbReference type="AlphaFoldDB" id="A0A2M8DL20"/>
<dbReference type="Proteomes" id="UP000230097">
    <property type="component" value="Unassembled WGS sequence"/>
</dbReference>
<dbReference type="InterPro" id="IPR035093">
    <property type="entry name" value="RelE/ParE_toxin_dom_sf"/>
</dbReference>
<dbReference type="SUPFAM" id="SSF143011">
    <property type="entry name" value="RelE-like"/>
    <property type="match status" value="1"/>
</dbReference>
<reference evidence="2" key="1">
    <citation type="submission" date="2017-09" db="EMBL/GenBank/DDBJ databases">
        <title>Depth-based differentiation of microbial function through sediment-hosted aquifers and enrichment of novel symbionts in the deep terrestrial subsurface.</title>
        <authorList>
            <person name="Probst A.J."/>
            <person name="Ladd B."/>
            <person name="Jarett J.K."/>
            <person name="Geller-Mcgrath D.E."/>
            <person name="Sieber C.M.K."/>
            <person name="Emerson J.B."/>
            <person name="Anantharaman K."/>
            <person name="Thomas B.C."/>
            <person name="Malmstrom R."/>
            <person name="Stieglmeier M."/>
            <person name="Klingl A."/>
            <person name="Woyke T."/>
            <person name="Ryan C.M."/>
            <person name="Banfield J.F."/>
        </authorList>
    </citation>
    <scope>NUCLEOTIDE SEQUENCE [LARGE SCALE GENOMIC DNA]</scope>
</reference>
<accession>A0A2M8DL20</accession>
<evidence type="ECO:0008006" key="3">
    <source>
        <dbReference type="Google" id="ProtNLM"/>
    </source>
</evidence>
<dbReference type="Gene3D" id="3.30.2310.20">
    <property type="entry name" value="RelE-like"/>
    <property type="match status" value="1"/>
</dbReference>
<sequence length="81" mass="9976">MKFYPTASFVRCYKKLPLEIQRKVDKAIKLLLKELHYPSLRAKKYDEERNIWQARVNRNYRFYFLIKGDTYILLEIKPHPK</sequence>
<dbReference type="EMBL" id="PFTC01000053">
    <property type="protein sequence ID" value="PJB98310.1"/>
    <property type="molecule type" value="Genomic_DNA"/>
</dbReference>
<name>A0A2M8DL20_9BACT</name>
<gene>
    <name evidence="1" type="ORF">CO078_02205</name>
</gene>
<organism evidence="1 2">
    <name type="scientific">Candidatus Nealsonbacteria bacterium CG_4_9_14_0_8_um_filter_36_17</name>
    <dbReference type="NCBI Taxonomy" id="1974693"/>
    <lineage>
        <taxon>Bacteria</taxon>
        <taxon>Candidatus Nealsoniibacteriota</taxon>
    </lineage>
</organism>
<proteinExistence type="predicted"/>
<comment type="caution">
    <text evidence="1">The sequence shown here is derived from an EMBL/GenBank/DDBJ whole genome shotgun (WGS) entry which is preliminary data.</text>
</comment>
<protein>
    <recommendedName>
        <fullName evidence="3">Type II toxin-antitoxin system RelE/ParE family toxin</fullName>
    </recommendedName>
</protein>
<evidence type="ECO:0000313" key="2">
    <source>
        <dbReference type="Proteomes" id="UP000230097"/>
    </source>
</evidence>
<evidence type="ECO:0000313" key="1">
    <source>
        <dbReference type="EMBL" id="PJB98310.1"/>
    </source>
</evidence>